<dbReference type="GO" id="GO:0042956">
    <property type="term" value="P:maltodextrin transmembrane transport"/>
    <property type="evidence" value="ECO:0007669"/>
    <property type="project" value="TreeGrafter"/>
</dbReference>
<dbReference type="SUPFAM" id="SSF161098">
    <property type="entry name" value="MetI-like"/>
    <property type="match status" value="1"/>
</dbReference>
<dbReference type="CDD" id="cd06261">
    <property type="entry name" value="TM_PBP2"/>
    <property type="match status" value="1"/>
</dbReference>
<dbReference type="AlphaFoldDB" id="A0A9D9DK54"/>
<accession>A0A9D9DK54</accession>
<reference evidence="12" key="1">
    <citation type="submission" date="2020-10" db="EMBL/GenBank/DDBJ databases">
        <authorList>
            <person name="Gilroy R."/>
        </authorList>
    </citation>
    <scope>NUCLEOTIDE SEQUENCE</scope>
    <source>
        <strain evidence="12">11159</strain>
    </source>
</reference>
<name>A0A9D9DK54_9BACL</name>
<dbReference type="EMBL" id="JADIMY010000126">
    <property type="protein sequence ID" value="MBO8428205.1"/>
    <property type="molecule type" value="Genomic_DNA"/>
</dbReference>
<evidence type="ECO:0000256" key="7">
    <source>
        <dbReference type="ARBA" id="ARBA00022989"/>
    </source>
</evidence>
<feature type="domain" description="ABC transmembrane type-1" evidence="11">
    <location>
        <begin position="271"/>
        <end position="495"/>
    </location>
</feature>
<feature type="transmembrane region" description="Helical" evidence="9">
    <location>
        <begin position="203"/>
        <end position="228"/>
    </location>
</feature>
<feature type="transmembrane region" description="Helical" evidence="9">
    <location>
        <begin position="148"/>
        <end position="167"/>
    </location>
</feature>
<protein>
    <recommendedName>
        <fullName evidence="10">Maltose/maltodextrin transport system permease protein</fullName>
    </recommendedName>
</protein>
<feature type="transmembrane region" description="Helical" evidence="9">
    <location>
        <begin position="270"/>
        <end position="294"/>
    </location>
</feature>
<dbReference type="SUPFAM" id="SSF160964">
    <property type="entry name" value="MalF N-terminal region-like"/>
    <property type="match status" value="1"/>
</dbReference>
<dbReference type="PANTHER" id="PTHR47314">
    <property type="entry name" value="MALTOSE/MALTODEXTRIN TRANSPORT SYSTEM PERMEASE PROTEIN MALF"/>
    <property type="match status" value="1"/>
</dbReference>
<feature type="transmembrane region" description="Helical" evidence="9">
    <location>
        <begin position="83"/>
        <end position="108"/>
    </location>
</feature>
<gene>
    <name evidence="12" type="ORF">IAC58_06660</name>
</gene>
<evidence type="ECO:0000313" key="13">
    <source>
        <dbReference type="Proteomes" id="UP000823613"/>
    </source>
</evidence>
<feature type="transmembrane region" description="Helical" evidence="9">
    <location>
        <begin position="306"/>
        <end position="326"/>
    </location>
</feature>
<dbReference type="GO" id="GO:1990060">
    <property type="term" value="C:maltose transport complex"/>
    <property type="evidence" value="ECO:0007669"/>
    <property type="project" value="TreeGrafter"/>
</dbReference>
<comment type="subcellular location">
    <subcellularLocation>
        <location evidence="1 9">Cell membrane</location>
        <topology evidence="1 9">Multi-pass membrane protein</topology>
    </subcellularLocation>
</comment>
<keyword evidence="7 9" id="KW-1133">Transmembrane helix</keyword>
<feature type="transmembrane region" description="Helical" evidence="9">
    <location>
        <begin position="357"/>
        <end position="383"/>
    </location>
</feature>
<evidence type="ECO:0000256" key="1">
    <source>
        <dbReference type="ARBA" id="ARBA00004651"/>
    </source>
</evidence>
<sequence>MTELELMSKPKYERFFLKIGLFFSRIPSKISSFFRILPLKLRLLGKKIASPFLTIWDAFINGDWKTRLSFLFCGFGQMFNKQIVLGIINFIFELVFIVYMVLVGVPWISKFGTLATPLDEFGNACEIHTTSSGFEYSICDRSNDSRFIILYSLITIFFIICMVYVWYSSVKKAKLLQDYSQVVKKETDLDIVRTFTGRNYDKTLLTIPLAGVLIFTVLPLVFMILIAFTNYSSEYNGSKIVFNWVGWQNFANMAGLGAGYETFLPTMLKILLWTLIWAFFATFTNYFLGMIVALLINQKAIKLKKVWRTILITTVAVPQFISLLLINKMIQDNGIINNLLLQWGIINQPIHFLINPWITRVTVIVVNMWVGIPYTMLICTGILMNIPEDLYESAKIDGASPFKMYMKITLPYMLFVTTPYLIQQFVGNINNFNVIYLLTQGGPLTSSYAAGAGQTDLLITWLYKLTMTNSSKDYAMSSVIGIIVFCVVAFISLIFYSKSNSVKNEEEFQ</sequence>
<dbReference type="Proteomes" id="UP000823613">
    <property type="component" value="Unassembled WGS sequence"/>
</dbReference>
<evidence type="ECO:0000256" key="8">
    <source>
        <dbReference type="ARBA" id="ARBA00023136"/>
    </source>
</evidence>
<dbReference type="InterPro" id="IPR035906">
    <property type="entry name" value="MetI-like_sf"/>
</dbReference>
<feature type="transmembrane region" description="Helical" evidence="9">
    <location>
        <begin position="404"/>
        <end position="422"/>
    </location>
</feature>
<dbReference type="InterPro" id="IPR000515">
    <property type="entry name" value="MetI-like"/>
</dbReference>
<evidence type="ECO:0000313" key="12">
    <source>
        <dbReference type="EMBL" id="MBO8428205.1"/>
    </source>
</evidence>
<proteinExistence type="inferred from homology"/>
<organism evidence="12 13">
    <name type="scientific">Candidatus Onthovivens merdipullorum</name>
    <dbReference type="NCBI Taxonomy" id="2840889"/>
    <lineage>
        <taxon>Bacteria</taxon>
        <taxon>Bacillati</taxon>
        <taxon>Bacillota</taxon>
        <taxon>Bacilli</taxon>
        <taxon>Bacillales</taxon>
        <taxon>Candidatus Onthovivens</taxon>
    </lineage>
</organism>
<evidence type="ECO:0000256" key="4">
    <source>
        <dbReference type="ARBA" id="ARBA00022475"/>
    </source>
</evidence>
<keyword evidence="4 10" id="KW-1003">Cell membrane</keyword>
<evidence type="ECO:0000256" key="3">
    <source>
        <dbReference type="ARBA" id="ARBA00022448"/>
    </source>
</evidence>
<keyword evidence="6 9" id="KW-0812">Transmembrane</keyword>
<evidence type="ECO:0000256" key="2">
    <source>
        <dbReference type="ARBA" id="ARBA00009047"/>
    </source>
</evidence>
<dbReference type="Gene3D" id="1.10.3720.10">
    <property type="entry name" value="MetI-like"/>
    <property type="match status" value="1"/>
</dbReference>
<feature type="transmembrane region" description="Helical" evidence="9">
    <location>
        <begin position="474"/>
        <end position="496"/>
    </location>
</feature>
<evidence type="ECO:0000256" key="5">
    <source>
        <dbReference type="ARBA" id="ARBA00022597"/>
    </source>
</evidence>
<comment type="similarity">
    <text evidence="2 10">Belongs to the binding-protein-dependent transport system permease family. MalFG subfamily.</text>
</comment>
<comment type="function">
    <text evidence="10">Part of the ABC transporter complex MalEFGK involved in maltose/maltodextrin import. Probably responsible for the translocation of the substrate across the membrane.</text>
</comment>
<evidence type="ECO:0000259" key="11">
    <source>
        <dbReference type="PROSITE" id="PS50928"/>
    </source>
</evidence>
<keyword evidence="5 10" id="KW-0762">Sugar transport</keyword>
<evidence type="ECO:0000256" key="10">
    <source>
        <dbReference type="RuleBase" id="RU367050"/>
    </source>
</evidence>
<dbReference type="Pfam" id="PF00528">
    <property type="entry name" value="BPD_transp_1"/>
    <property type="match status" value="1"/>
</dbReference>
<keyword evidence="3 9" id="KW-0813">Transport</keyword>
<reference evidence="12" key="2">
    <citation type="journal article" date="2021" name="PeerJ">
        <title>Extensive microbial diversity within the chicken gut microbiome revealed by metagenomics and culture.</title>
        <authorList>
            <person name="Gilroy R."/>
            <person name="Ravi A."/>
            <person name="Getino M."/>
            <person name="Pursley I."/>
            <person name="Horton D.L."/>
            <person name="Alikhan N.F."/>
            <person name="Baker D."/>
            <person name="Gharbi K."/>
            <person name="Hall N."/>
            <person name="Watson M."/>
            <person name="Adriaenssens E.M."/>
            <person name="Foster-Nyarko E."/>
            <person name="Jarju S."/>
            <person name="Secka A."/>
            <person name="Antonio M."/>
            <person name="Oren A."/>
            <person name="Chaudhuri R.R."/>
            <person name="La Ragione R."/>
            <person name="Hildebrand F."/>
            <person name="Pallen M.J."/>
        </authorList>
    </citation>
    <scope>NUCLEOTIDE SEQUENCE</scope>
    <source>
        <strain evidence="12">11159</strain>
    </source>
</reference>
<comment type="caution">
    <text evidence="12">The sequence shown here is derived from an EMBL/GenBank/DDBJ whole genome shotgun (WGS) entry which is preliminary data.</text>
</comment>
<keyword evidence="8 9" id="KW-0472">Membrane</keyword>
<evidence type="ECO:0000256" key="9">
    <source>
        <dbReference type="RuleBase" id="RU363032"/>
    </source>
</evidence>
<dbReference type="PROSITE" id="PS50928">
    <property type="entry name" value="ABC_TM1"/>
    <property type="match status" value="1"/>
</dbReference>
<dbReference type="GO" id="GO:0015423">
    <property type="term" value="F:ABC-type maltose transporter activity"/>
    <property type="evidence" value="ECO:0007669"/>
    <property type="project" value="TreeGrafter"/>
</dbReference>
<dbReference type="PANTHER" id="PTHR47314:SF1">
    <property type="entry name" value="MALTOSE_MALTODEXTRIN TRANSPORT SYSTEM PERMEASE PROTEIN MALF"/>
    <property type="match status" value="1"/>
</dbReference>
<evidence type="ECO:0000256" key="6">
    <source>
        <dbReference type="ARBA" id="ARBA00022692"/>
    </source>
</evidence>